<dbReference type="PANTHER" id="PTHR31730:SF18">
    <property type="entry name" value="PROTEIN PSK SIMULATOR 2"/>
    <property type="match status" value="1"/>
</dbReference>
<feature type="compositionally biased region" description="Low complexity" evidence="1">
    <location>
        <begin position="50"/>
        <end position="71"/>
    </location>
</feature>
<feature type="region of interest" description="Disordered" evidence="1">
    <location>
        <begin position="1"/>
        <end position="86"/>
    </location>
</feature>
<dbReference type="InterPro" id="IPR045021">
    <property type="entry name" value="PSI1/2/3"/>
</dbReference>
<dbReference type="OrthoDB" id="2020544at2759"/>
<name>A0A9Q1QEW6_9CARY</name>
<protein>
    <submittedName>
        <fullName evidence="4">Uncharacterized protein</fullName>
    </submittedName>
</protein>
<accession>A0A9Q1QEW6</accession>
<dbReference type="PANTHER" id="PTHR31730">
    <property type="entry name" value="OS01G0873900 PROTEIN"/>
    <property type="match status" value="1"/>
</dbReference>
<feature type="domain" description="DUF3475" evidence="3">
    <location>
        <begin position="136"/>
        <end position="192"/>
    </location>
</feature>
<dbReference type="EMBL" id="JAKOGI010000207">
    <property type="protein sequence ID" value="KAJ8439828.1"/>
    <property type="molecule type" value="Genomic_DNA"/>
</dbReference>
<feature type="compositionally biased region" description="Basic residues" evidence="1">
    <location>
        <begin position="30"/>
        <end position="46"/>
    </location>
</feature>
<feature type="region of interest" description="Disordered" evidence="1">
    <location>
        <begin position="592"/>
        <end position="641"/>
    </location>
</feature>
<dbReference type="InterPro" id="IPR021864">
    <property type="entry name" value="DUF3475"/>
</dbReference>
<dbReference type="Proteomes" id="UP001153076">
    <property type="component" value="Unassembled WGS sequence"/>
</dbReference>
<evidence type="ECO:0000259" key="2">
    <source>
        <dbReference type="Pfam" id="PF05003"/>
    </source>
</evidence>
<reference evidence="4" key="1">
    <citation type="submission" date="2022-04" db="EMBL/GenBank/DDBJ databases">
        <title>Carnegiea gigantea Genome sequencing and assembly v2.</title>
        <authorList>
            <person name="Copetti D."/>
            <person name="Sanderson M.J."/>
            <person name="Burquez A."/>
            <person name="Wojciechowski M.F."/>
        </authorList>
    </citation>
    <scope>NUCLEOTIDE SEQUENCE</scope>
    <source>
        <strain evidence="4">SGP5-SGP5p</strain>
        <tissue evidence="4">Aerial part</tissue>
    </source>
</reference>
<evidence type="ECO:0000313" key="5">
    <source>
        <dbReference type="Proteomes" id="UP001153076"/>
    </source>
</evidence>
<dbReference type="GO" id="GO:0045927">
    <property type="term" value="P:positive regulation of growth"/>
    <property type="evidence" value="ECO:0007669"/>
    <property type="project" value="InterPro"/>
</dbReference>
<dbReference type="AlphaFoldDB" id="A0A9Q1QEW6"/>
<comment type="caution">
    <text evidence="4">The sequence shown here is derived from an EMBL/GenBank/DDBJ whole genome shotgun (WGS) entry which is preliminary data.</text>
</comment>
<dbReference type="Pfam" id="PF11961">
    <property type="entry name" value="DUF3475"/>
    <property type="match status" value="1"/>
</dbReference>
<evidence type="ECO:0000259" key="3">
    <source>
        <dbReference type="Pfam" id="PF11961"/>
    </source>
</evidence>
<proteinExistence type="predicted"/>
<organism evidence="4 5">
    <name type="scientific">Carnegiea gigantea</name>
    <dbReference type="NCBI Taxonomy" id="171969"/>
    <lineage>
        <taxon>Eukaryota</taxon>
        <taxon>Viridiplantae</taxon>
        <taxon>Streptophyta</taxon>
        <taxon>Embryophyta</taxon>
        <taxon>Tracheophyta</taxon>
        <taxon>Spermatophyta</taxon>
        <taxon>Magnoliopsida</taxon>
        <taxon>eudicotyledons</taxon>
        <taxon>Gunneridae</taxon>
        <taxon>Pentapetalae</taxon>
        <taxon>Caryophyllales</taxon>
        <taxon>Cactineae</taxon>
        <taxon>Cactaceae</taxon>
        <taxon>Cactoideae</taxon>
        <taxon>Echinocereeae</taxon>
        <taxon>Carnegiea</taxon>
    </lineage>
</organism>
<dbReference type="InterPro" id="IPR007700">
    <property type="entry name" value="DUF668"/>
</dbReference>
<feature type="compositionally biased region" description="Basic and acidic residues" evidence="1">
    <location>
        <begin position="615"/>
        <end position="624"/>
    </location>
</feature>
<evidence type="ECO:0000256" key="1">
    <source>
        <dbReference type="SAM" id="MobiDB-lite"/>
    </source>
</evidence>
<dbReference type="Pfam" id="PF05003">
    <property type="entry name" value="DUF668"/>
    <property type="match status" value="1"/>
</dbReference>
<feature type="compositionally biased region" description="Polar residues" evidence="1">
    <location>
        <begin position="592"/>
        <end position="610"/>
    </location>
</feature>
<evidence type="ECO:0000313" key="4">
    <source>
        <dbReference type="EMBL" id="KAJ8439828.1"/>
    </source>
</evidence>
<gene>
    <name evidence="4" type="ORF">Cgig2_029088</name>
</gene>
<keyword evidence="5" id="KW-1185">Reference proteome</keyword>
<sequence>MGAACSAGAMGGRISSEEYSENQKMELKPKTKLKSARSFGRLRKNNLKPSDPQSPSSARSESAGSRFSFSGDFNSSSPRLSGDDKIPQKGSFLGRASFAGLEKAVDVLDALGSGMANLNSSGFLTGKVAKGNKILILAFEVANTITRGANVMNSLSEENVKFIKEEIIPSEGVQHLVSTNMKVLLSLAASDKREELYIFCKEVVRFGNLCKDPQWHNLDRFFAKVQLGWSLLTQCVCLLEWSYYCRLNSENAACRQQREQAQAKMDELISLAQHTSELYHELNAFDRFEQDYRQKVDEMKSLNLPRKGEHLMILHDELRQQKKIVMALKRKSLWSRKLEEVVEKLVDIVCFIHQEILEVFGAGGVKASENVDTSTQRLGSAGLALHYANIINQIDNIASRPTSLPPNIRDTLYHGLPMSVKTALRSSLRKLNPKNETDVPQIKAEMERILEWLSPMAANTLKGHQGFGWVGEWANASIDFNKNTAGHGNLIRLQTLYHADKEKMDSCILKLVTLLHRLISGVKRQDYGLRTLPLQSPSKKILLLHSAMKKFPSPYDSSKSLTVELSEEERILLERISMRKLIPGISKSQEFAKNGQKMSKSWRWSRSMESSPYKESMKTRRPELLEGDEFDMRSGGLEAPF</sequence>
<feature type="domain" description="DUF668" evidence="2">
    <location>
        <begin position="377"/>
        <end position="462"/>
    </location>
</feature>